<feature type="compositionally biased region" description="Polar residues" evidence="5">
    <location>
        <begin position="330"/>
        <end position="353"/>
    </location>
</feature>
<dbReference type="GO" id="GO:0016020">
    <property type="term" value="C:membrane"/>
    <property type="evidence" value="ECO:0007669"/>
    <property type="project" value="UniProtKB-SubCell"/>
</dbReference>
<name>A0AAV4T0G5_CAEEX</name>
<comment type="subcellular location">
    <subcellularLocation>
        <location evidence="1">Membrane</location>
        <topology evidence="1">Multi-pass membrane protein</topology>
    </subcellularLocation>
</comment>
<dbReference type="InterPro" id="IPR011701">
    <property type="entry name" value="MFS"/>
</dbReference>
<dbReference type="PANTHER" id="PTHR23510">
    <property type="entry name" value="INNER MEMBRANE TRANSPORT PROTEIN YAJR"/>
    <property type="match status" value="1"/>
</dbReference>
<dbReference type="EMBL" id="BPLR01010578">
    <property type="protein sequence ID" value="GIY40208.1"/>
    <property type="molecule type" value="Genomic_DNA"/>
</dbReference>
<dbReference type="PANTHER" id="PTHR23510:SF16">
    <property type="entry name" value="MAJOR FACILITATOR SUPERFAMILY (MFS) PROFILE DOMAIN-CONTAINING PROTEIN"/>
    <property type="match status" value="1"/>
</dbReference>
<feature type="transmembrane region" description="Helical" evidence="6">
    <location>
        <begin position="12"/>
        <end position="37"/>
    </location>
</feature>
<keyword evidence="8" id="KW-1185">Reference proteome</keyword>
<feature type="transmembrane region" description="Helical" evidence="6">
    <location>
        <begin position="474"/>
        <end position="498"/>
    </location>
</feature>
<reference evidence="7 8" key="1">
    <citation type="submission" date="2021-06" db="EMBL/GenBank/DDBJ databases">
        <title>Caerostris extrusa draft genome.</title>
        <authorList>
            <person name="Kono N."/>
            <person name="Arakawa K."/>
        </authorList>
    </citation>
    <scope>NUCLEOTIDE SEQUENCE [LARGE SCALE GENOMIC DNA]</scope>
</reference>
<feature type="transmembrane region" description="Helical" evidence="6">
    <location>
        <begin position="158"/>
        <end position="175"/>
    </location>
</feature>
<evidence type="ECO:0008006" key="9">
    <source>
        <dbReference type="Google" id="ProtNLM"/>
    </source>
</evidence>
<dbReference type="Proteomes" id="UP001054945">
    <property type="component" value="Unassembled WGS sequence"/>
</dbReference>
<evidence type="ECO:0000256" key="4">
    <source>
        <dbReference type="ARBA" id="ARBA00023136"/>
    </source>
</evidence>
<evidence type="ECO:0000313" key="7">
    <source>
        <dbReference type="EMBL" id="GIY40208.1"/>
    </source>
</evidence>
<keyword evidence="4 6" id="KW-0472">Membrane</keyword>
<proteinExistence type="predicted"/>
<gene>
    <name evidence="7" type="ORF">CEXT_402661</name>
</gene>
<evidence type="ECO:0000256" key="2">
    <source>
        <dbReference type="ARBA" id="ARBA00022692"/>
    </source>
</evidence>
<feature type="transmembrane region" description="Helical" evidence="6">
    <location>
        <begin position="78"/>
        <end position="104"/>
    </location>
</feature>
<dbReference type="GO" id="GO:0022857">
    <property type="term" value="F:transmembrane transporter activity"/>
    <property type="evidence" value="ECO:0007669"/>
    <property type="project" value="InterPro"/>
</dbReference>
<dbReference type="SUPFAM" id="SSF103473">
    <property type="entry name" value="MFS general substrate transporter"/>
    <property type="match status" value="1"/>
</dbReference>
<keyword evidence="2 6" id="KW-0812">Transmembrane</keyword>
<evidence type="ECO:0000256" key="1">
    <source>
        <dbReference type="ARBA" id="ARBA00004141"/>
    </source>
</evidence>
<sequence>MNIKLKKKRLTYGTILMFNLCTGLGYAIIFPTIWNYIHERLGGQESMLGVVISAYSLSLFHCKSLAEAAGSILYFVGIHLWVVIVGRLIAGIGAGGGAAVLADITRTTSEEDRTPVLSVVIASRQLGLIIGPVFNLFLSKIDFHIFSLPVDKYSSPGLLMAVVWLIMEIVVLFMYHNLTSLKDDEDVEKLFQNYNSIITGSIPYSDLDNLSTLEVAFTSSYPPYSGGRSSSMNDTSPGNLIYSSSQPNLQVEWLEESSENLTSLRKEEIETINCQRIGIDSSQYQQHEKSPLKRVRNAADRAASVSDRMIESAERFIQSSSGSFEKYLEENSSQGKPETTNSRISSTNPSTPYSDPFVSGEKTSLLGHIKIDYFRDDIIVLLGLAFISCFTQTVLETIVTPLAQKYYHFDEMENSYIYLFAGIEIIFVFATIKYVSRKVSDRLLIVFGMILSAISMVLPMLYIPKAVPGDKGTLVYFILTISIDLIGIATILVCSSSLLSKLINDDTQALFQGLRRSMVSLGCIIGPLWGGAFLFNIYILFAVPVVVTVLILVLFLLSYKKLTVERL</sequence>
<dbReference type="AlphaFoldDB" id="A0AAV4T0G5"/>
<accession>A0AAV4T0G5</accession>
<protein>
    <recommendedName>
        <fullName evidence="9">Major facilitator superfamily (MFS) profile domain-containing protein</fullName>
    </recommendedName>
</protein>
<feature type="region of interest" description="Disordered" evidence="5">
    <location>
        <begin position="327"/>
        <end position="356"/>
    </location>
</feature>
<comment type="caution">
    <text evidence="7">The sequence shown here is derived from an EMBL/GenBank/DDBJ whole genome shotgun (WGS) entry which is preliminary data.</text>
</comment>
<dbReference type="InterPro" id="IPR051068">
    <property type="entry name" value="MFS_Domain-Containing_Protein"/>
</dbReference>
<evidence type="ECO:0000256" key="5">
    <source>
        <dbReference type="SAM" id="MobiDB-lite"/>
    </source>
</evidence>
<feature type="transmembrane region" description="Helical" evidence="6">
    <location>
        <begin position="541"/>
        <end position="559"/>
    </location>
</feature>
<feature type="transmembrane region" description="Helical" evidence="6">
    <location>
        <begin position="378"/>
        <end position="395"/>
    </location>
</feature>
<evidence type="ECO:0000313" key="8">
    <source>
        <dbReference type="Proteomes" id="UP001054945"/>
    </source>
</evidence>
<feature type="transmembrane region" description="Helical" evidence="6">
    <location>
        <begin position="518"/>
        <end position="535"/>
    </location>
</feature>
<evidence type="ECO:0000256" key="6">
    <source>
        <dbReference type="SAM" id="Phobius"/>
    </source>
</evidence>
<dbReference type="Pfam" id="PF07690">
    <property type="entry name" value="MFS_1"/>
    <property type="match status" value="1"/>
</dbReference>
<feature type="transmembrane region" description="Helical" evidence="6">
    <location>
        <begin position="116"/>
        <end position="138"/>
    </location>
</feature>
<dbReference type="InterPro" id="IPR036259">
    <property type="entry name" value="MFS_trans_sf"/>
</dbReference>
<keyword evidence="3 6" id="KW-1133">Transmembrane helix</keyword>
<dbReference type="Gene3D" id="1.20.1250.20">
    <property type="entry name" value="MFS general substrate transporter like domains"/>
    <property type="match status" value="2"/>
</dbReference>
<feature type="transmembrane region" description="Helical" evidence="6">
    <location>
        <begin position="443"/>
        <end position="462"/>
    </location>
</feature>
<feature type="transmembrane region" description="Helical" evidence="6">
    <location>
        <begin position="415"/>
        <end position="436"/>
    </location>
</feature>
<evidence type="ECO:0000256" key="3">
    <source>
        <dbReference type="ARBA" id="ARBA00022989"/>
    </source>
</evidence>
<organism evidence="7 8">
    <name type="scientific">Caerostris extrusa</name>
    <name type="common">Bark spider</name>
    <name type="synonym">Caerostris bankana</name>
    <dbReference type="NCBI Taxonomy" id="172846"/>
    <lineage>
        <taxon>Eukaryota</taxon>
        <taxon>Metazoa</taxon>
        <taxon>Ecdysozoa</taxon>
        <taxon>Arthropoda</taxon>
        <taxon>Chelicerata</taxon>
        <taxon>Arachnida</taxon>
        <taxon>Araneae</taxon>
        <taxon>Araneomorphae</taxon>
        <taxon>Entelegynae</taxon>
        <taxon>Araneoidea</taxon>
        <taxon>Araneidae</taxon>
        <taxon>Caerostris</taxon>
    </lineage>
</organism>